<sequence>MPFVVESLPPCTLEPDRIRAAKLDAEILDLKRSLSTLQAQRELVQERIDSYKYPVLTLPNEIVAEIFGHCLPNYPECPFVDADVSPINLTQICRDWRDIALATPTLWRAMQLYLNLDYPVARQLRDLEVWLSRSGCCPMSVDIVIDARHVECNFSSAHCVRWEVLTVFLPPSCLPITAAAMPLLRQLDLTILQYNLPVYDHTAFSNLTLAGEMPLLRSVILNAFAADSTSNLVSCKLVLLPGGDSTLGNTTLPCLKSLVLTDTERFGNGVTGYLEMLIVPALRELDIVEVFLEYTPIHSLASFISKCGCQLQKVTIGGLRNVSSDAYRTAFPSIEFASGKYD</sequence>
<organism evidence="2 3">
    <name type="scientific">Mycena alexandri</name>
    <dbReference type="NCBI Taxonomy" id="1745969"/>
    <lineage>
        <taxon>Eukaryota</taxon>
        <taxon>Fungi</taxon>
        <taxon>Dikarya</taxon>
        <taxon>Basidiomycota</taxon>
        <taxon>Agaricomycotina</taxon>
        <taxon>Agaricomycetes</taxon>
        <taxon>Agaricomycetidae</taxon>
        <taxon>Agaricales</taxon>
        <taxon>Marasmiineae</taxon>
        <taxon>Mycenaceae</taxon>
        <taxon>Mycena</taxon>
    </lineage>
</organism>
<evidence type="ECO:0000313" key="2">
    <source>
        <dbReference type="EMBL" id="KAJ7019336.1"/>
    </source>
</evidence>
<feature type="coiled-coil region" evidence="1">
    <location>
        <begin position="20"/>
        <end position="47"/>
    </location>
</feature>
<keyword evidence="3" id="KW-1185">Reference proteome</keyword>
<evidence type="ECO:0000256" key="1">
    <source>
        <dbReference type="SAM" id="Coils"/>
    </source>
</evidence>
<accession>A0AAD6S170</accession>
<proteinExistence type="predicted"/>
<reference evidence="2" key="1">
    <citation type="submission" date="2023-03" db="EMBL/GenBank/DDBJ databases">
        <title>Massive genome expansion in bonnet fungi (Mycena s.s.) driven by repeated elements and novel gene families across ecological guilds.</title>
        <authorList>
            <consortium name="Lawrence Berkeley National Laboratory"/>
            <person name="Harder C.B."/>
            <person name="Miyauchi S."/>
            <person name="Viragh M."/>
            <person name="Kuo A."/>
            <person name="Thoen E."/>
            <person name="Andreopoulos B."/>
            <person name="Lu D."/>
            <person name="Skrede I."/>
            <person name="Drula E."/>
            <person name="Henrissat B."/>
            <person name="Morin E."/>
            <person name="Kohler A."/>
            <person name="Barry K."/>
            <person name="LaButti K."/>
            <person name="Morin E."/>
            <person name="Salamov A."/>
            <person name="Lipzen A."/>
            <person name="Mereny Z."/>
            <person name="Hegedus B."/>
            <person name="Baldrian P."/>
            <person name="Stursova M."/>
            <person name="Weitz H."/>
            <person name="Taylor A."/>
            <person name="Grigoriev I.V."/>
            <person name="Nagy L.G."/>
            <person name="Martin F."/>
            <person name="Kauserud H."/>
        </authorList>
    </citation>
    <scope>NUCLEOTIDE SEQUENCE</scope>
    <source>
        <strain evidence="2">CBHHK200</strain>
    </source>
</reference>
<dbReference type="Gene3D" id="1.20.1280.50">
    <property type="match status" value="1"/>
</dbReference>
<evidence type="ECO:0000313" key="3">
    <source>
        <dbReference type="Proteomes" id="UP001218188"/>
    </source>
</evidence>
<name>A0AAD6S170_9AGAR</name>
<comment type="caution">
    <text evidence="2">The sequence shown here is derived from an EMBL/GenBank/DDBJ whole genome shotgun (WGS) entry which is preliminary data.</text>
</comment>
<dbReference type="AlphaFoldDB" id="A0AAD6S170"/>
<dbReference type="EMBL" id="JARJCM010000297">
    <property type="protein sequence ID" value="KAJ7019336.1"/>
    <property type="molecule type" value="Genomic_DNA"/>
</dbReference>
<dbReference type="Proteomes" id="UP001218188">
    <property type="component" value="Unassembled WGS sequence"/>
</dbReference>
<evidence type="ECO:0008006" key="4">
    <source>
        <dbReference type="Google" id="ProtNLM"/>
    </source>
</evidence>
<protein>
    <recommendedName>
        <fullName evidence="4">F-box domain-containing protein</fullName>
    </recommendedName>
</protein>
<keyword evidence="1" id="KW-0175">Coiled coil</keyword>
<gene>
    <name evidence="2" type="ORF">C8F04DRAFT_1276358</name>
</gene>